<comment type="similarity">
    <text evidence="3">Belongs to the PurU family.</text>
</comment>
<sequence length="293" mass="32620">MSEQSTRTATPADQYVLTLSCPDKQGIVHAVSSYLFMTGCNIEDSQQFGDHDTGLFFMRVHFSADAPVTVEKLRASFAAIGDSFHMDWQINRADEKMRILLMVSRFGHCLNDLLFRARTGALPVEIAGVVSNHTDFAELVASYNIPFHHIPVPKDGKPEAEARLLEIVREADVELVVLARYMQVLSDDLCKQLSGRIINIHHSFLPSFKGAKPYHQAHARGVKLIGATAHYVTADLDEGPIIEQEVERVGHDVTPEGLVAIGRDVECQALARAVKWHAERRILLNGRRTVVFA</sequence>
<comment type="caution">
    <text evidence="6">The sequence shown here is derived from an EMBL/GenBank/DDBJ whole genome shotgun (WGS) entry which is preliminary data.</text>
</comment>
<dbReference type="PROSITE" id="PS51671">
    <property type="entry name" value="ACT"/>
    <property type="match status" value="1"/>
</dbReference>
<evidence type="ECO:0000313" key="7">
    <source>
        <dbReference type="Proteomes" id="UP001596035"/>
    </source>
</evidence>
<feature type="active site" evidence="3">
    <location>
        <position position="237"/>
    </location>
</feature>
<dbReference type="NCBIfam" id="TIGR00655">
    <property type="entry name" value="PurU"/>
    <property type="match status" value="1"/>
</dbReference>
<dbReference type="Pfam" id="PF00551">
    <property type="entry name" value="Formyl_trans_N"/>
    <property type="match status" value="1"/>
</dbReference>
<dbReference type="PANTHER" id="PTHR42706:SF1">
    <property type="entry name" value="FORMYLTETRAHYDROFOLATE DEFORMYLASE 2, MITOCHONDRIAL"/>
    <property type="match status" value="1"/>
</dbReference>
<dbReference type="InterPro" id="IPR002912">
    <property type="entry name" value="ACT_dom"/>
</dbReference>
<dbReference type="RefSeq" id="WP_344555253.1">
    <property type="nucleotide sequence ID" value="NZ_BAAATG010000001.1"/>
</dbReference>
<comment type="catalytic activity">
    <reaction evidence="3">
        <text>(6R)-10-formyltetrahydrofolate + H2O = (6S)-5,6,7,8-tetrahydrofolate + formate + H(+)</text>
        <dbReference type="Rhea" id="RHEA:19833"/>
        <dbReference type="ChEBI" id="CHEBI:15377"/>
        <dbReference type="ChEBI" id="CHEBI:15378"/>
        <dbReference type="ChEBI" id="CHEBI:15740"/>
        <dbReference type="ChEBI" id="CHEBI:57453"/>
        <dbReference type="ChEBI" id="CHEBI:195366"/>
        <dbReference type="EC" id="3.5.1.10"/>
    </reaction>
</comment>
<dbReference type="SUPFAM" id="SSF55021">
    <property type="entry name" value="ACT-like"/>
    <property type="match status" value="1"/>
</dbReference>
<dbReference type="NCBIfam" id="NF004684">
    <property type="entry name" value="PRK06027.1"/>
    <property type="match status" value="1"/>
</dbReference>
<dbReference type="Pfam" id="PF01842">
    <property type="entry name" value="ACT"/>
    <property type="match status" value="1"/>
</dbReference>
<dbReference type="GO" id="GO:0008864">
    <property type="term" value="F:formyltetrahydrofolate deformylase activity"/>
    <property type="evidence" value="ECO:0007669"/>
    <property type="project" value="UniProtKB-EC"/>
</dbReference>
<dbReference type="SUPFAM" id="SSF53328">
    <property type="entry name" value="Formyltransferase"/>
    <property type="match status" value="1"/>
</dbReference>
<dbReference type="Gene3D" id="3.40.50.170">
    <property type="entry name" value="Formyl transferase, N-terminal domain"/>
    <property type="match status" value="1"/>
</dbReference>
<dbReference type="InterPro" id="IPR036477">
    <property type="entry name" value="Formyl_transf_N_sf"/>
</dbReference>
<protein>
    <recommendedName>
        <fullName evidence="3 4">Formyltetrahydrofolate deformylase</fullName>
        <ecNumber evidence="3 4">3.5.1.10</ecNumber>
    </recommendedName>
    <alternativeName>
        <fullName evidence="3">Formyl-FH(4) hydrolase</fullName>
    </alternativeName>
</protein>
<dbReference type="CDD" id="cd08648">
    <property type="entry name" value="FMT_core_Formyl-FH4-Hydrolase_C"/>
    <property type="match status" value="1"/>
</dbReference>
<keyword evidence="7" id="KW-1185">Reference proteome</keyword>
<comment type="pathway">
    <text evidence="3">Purine metabolism; IMP biosynthesis via de novo pathway; formate from 10-formyl-5,6,7,8-tetrahydrofolate: step 1/1.</text>
</comment>
<keyword evidence="3" id="KW-0658">Purine biosynthesis</keyword>
<proteinExistence type="inferred from homology"/>
<dbReference type="InterPro" id="IPR045865">
    <property type="entry name" value="ACT-like_dom_sf"/>
</dbReference>
<evidence type="ECO:0000256" key="3">
    <source>
        <dbReference type="HAMAP-Rule" id="MF_01927"/>
    </source>
</evidence>
<keyword evidence="2 3" id="KW-0378">Hydrolase</keyword>
<dbReference type="InterPro" id="IPR004810">
    <property type="entry name" value="PurU"/>
</dbReference>
<dbReference type="HAMAP" id="MF_01927">
    <property type="entry name" value="PurU"/>
    <property type="match status" value="1"/>
</dbReference>
<dbReference type="InterPro" id="IPR002376">
    <property type="entry name" value="Formyl_transf_N"/>
</dbReference>
<name>A0ABW0DUP2_9ACTN</name>
<feature type="domain" description="ACT" evidence="5">
    <location>
        <begin position="16"/>
        <end position="95"/>
    </location>
</feature>
<comment type="function">
    <text evidence="3">Catalyzes the hydrolysis of 10-formyltetrahydrofolate (formyl-FH4) to formate and tetrahydrofolate (FH4).</text>
</comment>
<keyword evidence="1 3" id="KW-0554">One-carbon metabolism</keyword>
<dbReference type="PANTHER" id="PTHR42706">
    <property type="entry name" value="FORMYLTETRAHYDROFOLATE DEFORMYLASE"/>
    <property type="match status" value="1"/>
</dbReference>
<reference evidence="7" key="1">
    <citation type="journal article" date="2019" name="Int. J. Syst. Evol. Microbiol.">
        <title>The Global Catalogue of Microorganisms (GCM) 10K type strain sequencing project: providing services to taxonomists for standard genome sequencing and annotation.</title>
        <authorList>
            <consortium name="The Broad Institute Genomics Platform"/>
            <consortium name="The Broad Institute Genome Sequencing Center for Infectious Disease"/>
            <person name="Wu L."/>
            <person name="Ma J."/>
        </authorList>
    </citation>
    <scope>NUCLEOTIDE SEQUENCE [LARGE SCALE GENOMIC DNA]</scope>
    <source>
        <strain evidence="7">CGMCC 4.7131</strain>
    </source>
</reference>
<evidence type="ECO:0000313" key="6">
    <source>
        <dbReference type="EMBL" id="MFC5242271.1"/>
    </source>
</evidence>
<organism evidence="6 7">
    <name type="scientific">Streptomyces atrovirens</name>
    <dbReference type="NCBI Taxonomy" id="285556"/>
    <lineage>
        <taxon>Bacteria</taxon>
        <taxon>Bacillati</taxon>
        <taxon>Actinomycetota</taxon>
        <taxon>Actinomycetes</taxon>
        <taxon>Kitasatosporales</taxon>
        <taxon>Streptomycetaceae</taxon>
        <taxon>Streptomyces</taxon>
    </lineage>
</organism>
<dbReference type="PRINTS" id="PR01575">
    <property type="entry name" value="FFH4HYDRLASE"/>
</dbReference>
<dbReference type="EC" id="3.5.1.10" evidence="3 4"/>
<evidence type="ECO:0000256" key="4">
    <source>
        <dbReference type="NCBIfam" id="TIGR00655"/>
    </source>
</evidence>
<dbReference type="Proteomes" id="UP001596035">
    <property type="component" value="Unassembled WGS sequence"/>
</dbReference>
<accession>A0ABW0DUP2</accession>
<dbReference type="Gene3D" id="3.30.70.260">
    <property type="match status" value="1"/>
</dbReference>
<evidence type="ECO:0000256" key="1">
    <source>
        <dbReference type="ARBA" id="ARBA00022563"/>
    </source>
</evidence>
<dbReference type="EMBL" id="JBHSKN010000018">
    <property type="protein sequence ID" value="MFC5242271.1"/>
    <property type="molecule type" value="Genomic_DNA"/>
</dbReference>
<dbReference type="InterPro" id="IPR044074">
    <property type="entry name" value="PurU_ACT"/>
</dbReference>
<dbReference type="InterPro" id="IPR041729">
    <property type="entry name" value="Formyl-FH4-Hydrolase_C"/>
</dbReference>
<dbReference type="CDD" id="cd04875">
    <property type="entry name" value="ACT_F4HF-DF"/>
    <property type="match status" value="1"/>
</dbReference>
<dbReference type="PIRSF" id="PIRSF036480">
    <property type="entry name" value="FormyFH4_hydr"/>
    <property type="match status" value="1"/>
</dbReference>
<gene>
    <name evidence="3 6" type="primary">purU</name>
    <name evidence="6" type="ORF">ACFPWV_20540</name>
</gene>
<evidence type="ECO:0000259" key="5">
    <source>
        <dbReference type="PROSITE" id="PS51671"/>
    </source>
</evidence>
<evidence type="ECO:0000256" key="2">
    <source>
        <dbReference type="ARBA" id="ARBA00022801"/>
    </source>
</evidence>